<name>A0ABS7BKI3_9SPHN</name>
<dbReference type="InterPro" id="IPR019027">
    <property type="entry name" value="Pilus_biogenesis_CpaD-related"/>
</dbReference>
<reference evidence="2 3" key="1">
    <citation type="submission" date="2021-07" db="EMBL/GenBank/DDBJ databases">
        <title>Sphingomonas sp.</title>
        <authorList>
            <person name="Feng G."/>
            <person name="Li J."/>
            <person name="Pan M."/>
        </authorList>
    </citation>
    <scope>NUCLEOTIDE SEQUENCE [LARGE SCALE GENOMIC DNA]</scope>
    <source>
        <strain evidence="2 3">RRHST34</strain>
    </source>
</reference>
<dbReference type="Proteomes" id="UP000759103">
    <property type="component" value="Unassembled WGS sequence"/>
</dbReference>
<dbReference type="RefSeq" id="WP_219747394.1">
    <property type="nucleotide sequence ID" value="NZ_JAHXZN010000001.1"/>
</dbReference>
<dbReference type="EMBL" id="JAHXZN010000001">
    <property type="protein sequence ID" value="MBW6529939.1"/>
    <property type="molecule type" value="Genomic_DNA"/>
</dbReference>
<keyword evidence="3" id="KW-1185">Reference proteome</keyword>
<dbReference type="Pfam" id="PF09476">
    <property type="entry name" value="Pilus_CpaD"/>
    <property type="match status" value="1"/>
</dbReference>
<proteinExistence type="predicted"/>
<gene>
    <name evidence="2" type="ORF">KZ820_04265</name>
</gene>
<feature type="region of interest" description="Disordered" evidence="1">
    <location>
        <begin position="191"/>
        <end position="210"/>
    </location>
</feature>
<organism evidence="2 3">
    <name type="scientific">Sphingomonas citri</name>
    <dbReference type="NCBI Taxonomy" id="2862499"/>
    <lineage>
        <taxon>Bacteria</taxon>
        <taxon>Pseudomonadati</taxon>
        <taxon>Pseudomonadota</taxon>
        <taxon>Alphaproteobacteria</taxon>
        <taxon>Sphingomonadales</taxon>
        <taxon>Sphingomonadaceae</taxon>
        <taxon>Sphingomonas</taxon>
    </lineage>
</organism>
<evidence type="ECO:0000256" key="1">
    <source>
        <dbReference type="SAM" id="MobiDB-lite"/>
    </source>
</evidence>
<evidence type="ECO:0000313" key="2">
    <source>
        <dbReference type="EMBL" id="MBW6529939.1"/>
    </source>
</evidence>
<comment type="caution">
    <text evidence="2">The sequence shown here is derived from an EMBL/GenBank/DDBJ whole genome shotgun (WGS) entry which is preliminary data.</text>
</comment>
<accession>A0ABS7BKI3</accession>
<protein>
    <submittedName>
        <fullName evidence="2">CpaD family pilus assembly protein</fullName>
    </submittedName>
</protein>
<evidence type="ECO:0000313" key="3">
    <source>
        <dbReference type="Proteomes" id="UP000759103"/>
    </source>
</evidence>
<sequence length="210" mass="20983">MLHRPLLLAALALAVPLAGCNSYRGVESIHQPVVSRSDYALDVQSTADGLAPGEPERLRGWLDALRLGYGDTVALDQGGAENGGARADVAAIAGRYGLRLAAAAPIAGAAVAPGTVRVTVSRTTAAVTSCTPQSNRGLLNFDSHTSGNYGCAVNGNLAAMVANPSDLVRGVADSGGYDNVTGGKAIAANRRAAQTGGGGATVKSESTGGK</sequence>